<dbReference type="OrthoDB" id="5374569at2759"/>
<keyword evidence="3" id="KW-1185">Reference proteome</keyword>
<organism evidence="2 3">
    <name type="scientific">Polychaeton citri CBS 116435</name>
    <dbReference type="NCBI Taxonomy" id="1314669"/>
    <lineage>
        <taxon>Eukaryota</taxon>
        <taxon>Fungi</taxon>
        <taxon>Dikarya</taxon>
        <taxon>Ascomycota</taxon>
        <taxon>Pezizomycotina</taxon>
        <taxon>Dothideomycetes</taxon>
        <taxon>Dothideomycetidae</taxon>
        <taxon>Capnodiales</taxon>
        <taxon>Capnodiaceae</taxon>
        <taxon>Polychaeton</taxon>
    </lineage>
</organism>
<evidence type="ECO:0000256" key="1">
    <source>
        <dbReference type="SAM" id="MobiDB-lite"/>
    </source>
</evidence>
<dbReference type="EMBL" id="MU003905">
    <property type="protein sequence ID" value="KAF2716022.1"/>
    <property type="molecule type" value="Genomic_DNA"/>
</dbReference>
<reference evidence="2" key="1">
    <citation type="journal article" date="2020" name="Stud. Mycol.">
        <title>101 Dothideomycetes genomes: a test case for predicting lifestyles and emergence of pathogens.</title>
        <authorList>
            <person name="Haridas S."/>
            <person name="Albert R."/>
            <person name="Binder M."/>
            <person name="Bloem J."/>
            <person name="Labutti K."/>
            <person name="Salamov A."/>
            <person name="Andreopoulos B."/>
            <person name="Baker S."/>
            <person name="Barry K."/>
            <person name="Bills G."/>
            <person name="Bluhm B."/>
            <person name="Cannon C."/>
            <person name="Castanera R."/>
            <person name="Culley D."/>
            <person name="Daum C."/>
            <person name="Ezra D."/>
            <person name="Gonzalez J."/>
            <person name="Henrissat B."/>
            <person name="Kuo A."/>
            <person name="Liang C."/>
            <person name="Lipzen A."/>
            <person name="Lutzoni F."/>
            <person name="Magnuson J."/>
            <person name="Mondo S."/>
            <person name="Nolan M."/>
            <person name="Ohm R."/>
            <person name="Pangilinan J."/>
            <person name="Park H.-J."/>
            <person name="Ramirez L."/>
            <person name="Alfaro M."/>
            <person name="Sun H."/>
            <person name="Tritt A."/>
            <person name="Yoshinaga Y."/>
            <person name="Zwiers L.-H."/>
            <person name="Turgeon B."/>
            <person name="Goodwin S."/>
            <person name="Spatafora J."/>
            <person name="Crous P."/>
            <person name="Grigoriev I."/>
        </authorList>
    </citation>
    <scope>NUCLEOTIDE SEQUENCE</scope>
    <source>
        <strain evidence="2">CBS 116435</strain>
    </source>
</reference>
<dbReference type="AlphaFoldDB" id="A0A9P4UHQ9"/>
<comment type="caution">
    <text evidence="2">The sequence shown here is derived from an EMBL/GenBank/DDBJ whole genome shotgun (WGS) entry which is preliminary data.</text>
</comment>
<feature type="region of interest" description="Disordered" evidence="1">
    <location>
        <begin position="304"/>
        <end position="330"/>
    </location>
</feature>
<feature type="compositionally biased region" description="Basic and acidic residues" evidence="1">
    <location>
        <begin position="250"/>
        <end position="260"/>
    </location>
</feature>
<feature type="region of interest" description="Disordered" evidence="1">
    <location>
        <begin position="1"/>
        <end position="30"/>
    </location>
</feature>
<evidence type="ECO:0000313" key="2">
    <source>
        <dbReference type="EMBL" id="KAF2716022.1"/>
    </source>
</evidence>
<feature type="region of interest" description="Disordered" evidence="1">
    <location>
        <begin position="203"/>
        <end position="272"/>
    </location>
</feature>
<accession>A0A9P4UHQ9</accession>
<protein>
    <submittedName>
        <fullName evidence="2">Uncharacterized protein</fullName>
    </submittedName>
</protein>
<evidence type="ECO:0000313" key="3">
    <source>
        <dbReference type="Proteomes" id="UP000799441"/>
    </source>
</evidence>
<dbReference type="Proteomes" id="UP000799441">
    <property type="component" value="Unassembled WGS sequence"/>
</dbReference>
<feature type="compositionally biased region" description="Basic and acidic residues" evidence="1">
    <location>
        <begin position="320"/>
        <end position="330"/>
    </location>
</feature>
<name>A0A9P4UHQ9_9PEZI</name>
<proteinExistence type="predicted"/>
<sequence length="349" mass="39395">MPRVLPWLKDKATPVSRQQNGPANKRQRAASLDNVVDLNLSDTSINVIPHLNTTRVQAGSRSPSTSPPPAPPDVEYMIEGCNADDQWMMVEDEFTSIAHLFTNHIHHAEYVRLKKLARRKGEDALRNIIRPTDGRAVLSRGVEQQNEVAANVKRNDTILQARNGDESEGQPQAWRSDTTLSALMLQDAGRDKDLRNLARQKVNTRAAAGYSQSPHNRAEKKPRVRGHQSAIRKDSDDVEDGSDQAPARGDTNREATEKVHNSQAGSTEKDTFVHRHNERLISSPSSLHPSRILKSEESCIKKEPGIPTLEISARRRARREKREKDERERAKIKQEKTLKRFDDIPTFMV</sequence>
<gene>
    <name evidence="2" type="ORF">K431DRAFT_308125</name>
</gene>